<organism evidence="1 2">
    <name type="scientific">Persea americana</name>
    <name type="common">Avocado</name>
    <dbReference type="NCBI Taxonomy" id="3435"/>
    <lineage>
        <taxon>Eukaryota</taxon>
        <taxon>Viridiplantae</taxon>
        <taxon>Streptophyta</taxon>
        <taxon>Embryophyta</taxon>
        <taxon>Tracheophyta</taxon>
        <taxon>Spermatophyta</taxon>
        <taxon>Magnoliopsida</taxon>
        <taxon>Magnoliidae</taxon>
        <taxon>Laurales</taxon>
        <taxon>Lauraceae</taxon>
        <taxon>Persea</taxon>
    </lineage>
</organism>
<name>A0ACC2MQ75_PERAE</name>
<dbReference type="EMBL" id="CM056809">
    <property type="protein sequence ID" value="KAJ8647563.1"/>
    <property type="molecule type" value="Genomic_DNA"/>
</dbReference>
<sequence length="277" mass="31709">MIDVFKRYGVSGPDLTKIISSSPSLFEASVNKRVIPSFDFLRSVVHTDENVSGTLRHSSRLFQSNLEEKIAPNISIIRSHGVPDSNIAKLIVTHPRTVLLGVERFGEIVAFVKEMDFNPLSVNFTFAIRVMSGMKKSNWERKMKVYERLGWSKEEFLSAFKVQPKFMLVSEEKIVKVVEFLQCEMGWKPSILAKYPNLLLFSLEKRTIPRCLLLRILIKKGLIKERRGLFRMLNICEKQFLEKILIKYQDLVPEIVTVYQGTVGPVAFPTVGATQKL</sequence>
<gene>
    <name evidence="1" type="ORF">MRB53_000586</name>
</gene>
<keyword evidence="2" id="KW-1185">Reference proteome</keyword>
<accession>A0ACC2MQ75</accession>
<proteinExistence type="predicted"/>
<evidence type="ECO:0000313" key="1">
    <source>
        <dbReference type="EMBL" id="KAJ8647563.1"/>
    </source>
</evidence>
<protein>
    <submittedName>
        <fullName evidence="1">Uncharacterized protein</fullName>
    </submittedName>
</protein>
<comment type="caution">
    <text evidence="1">The sequence shown here is derived from an EMBL/GenBank/DDBJ whole genome shotgun (WGS) entry which is preliminary data.</text>
</comment>
<reference evidence="1 2" key="1">
    <citation type="journal article" date="2022" name="Hortic Res">
        <title>A haplotype resolved chromosomal level avocado genome allows analysis of novel avocado genes.</title>
        <authorList>
            <person name="Nath O."/>
            <person name="Fletcher S.J."/>
            <person name="Hayward A."/>
            <person name="Shaw L.M."/>
            <person name="Masouleh A.K."/>
            <person name="Furtado A."/>
            <person name="Henry R.J."/>
            <person name="Mitter N."/>
        </authorList>
    </citation>
    <scope>NUCLEOTIDE SEQUENCE [LARGE SCALE GENOMIC DNA]</scope>
    <source>
        <strain evidence="2">cv. Hass</strain>
    </source>
</reference>
<evidence type="ECO:0000313" key="2">
    <source>
        <dbReference type="Proteomes" id="UP001234297"/>
    </source>
</evidence>
<dbReference type="Proteomes" id="UP001234297">
    <property type="component" value="Chromosome 1"/>
</dbReference>